<feature type="region of interest" description="Disordered" evidence="1">
    <location>
        <begin position="208"/>
        <end position="238"/>
    </location>
</feature>
<feature type="region of interest" description="Disordered" evidence="1">
    <location>
        <begin position="316"/>
        <end position="344"/>
    </location>
</feature>
<evidence type="ECO:0000313" key="2">
    <source>
        <dbReference type="EMBL" id="KAF0297951.1"/>
    </source>
</evidence>
<organism evidence="2 3">
    <name type="scientific">Amphibalanus amphitrite</name>
    <name type="common">Striped barnacle</name>
    <name type="synonym">Balanus amphitrite</name>
    <dbReference type="NCBI Taxonomy" id="1232801"/>
    <lineage>
        <taxon>Eukaryota</taxon>
        <taxon>Metazoa</taxon>
        <taxon>Ecdysozoa</taxon>
        <taxon>Arthropoda</taxon>
        <taxon>Crustacea</taxon>
        <taxon>Multicrustacea</taxon>
        <taxon>Cirripedia</taxon>
        <taxon>Thoracica</taxon>
        <taxon>Thoracicalcarea</taxon>
        <taxon>Balanomorpha</taxon>
        <taxon>Balanoidea</taxon>
        <taxon>Balanidae</taxon>
        <taxon>Amphibalaninae</taxon>
        <taxon>Amphibalanus</taxon>
    </lineage>
</organism>
<feature type="compositionally biased region" description="Basic and acidic residues" evidence="1">
    <location>
        <begin position="121"/>
        <end position="145"/>
    </location>
</feature>
<evidence type="ECO:0000313" key="3">
    <source>
        <dbReference type="Proteomes" id="UP000440578"/>
    </source>
</evidence>
<sequence>MPAGLCAISPWPGEPAGAARGRVILESASGSTAQLLLFGTSAHFYRVKATPTELTVHRLELGAPQLHQVARLCRPAASNITSSVKLELVGYRREVEQPAGNGPAPCPETVPAGQKHQRGSGGREHEEGSGGTEHEEGSARPDWQRESSVADESFFTVDRSFSGADGSFSGADESFSGETVMDLDLLNELAKPHSAETAAGFVTSWAAAGSGADEPETDGPLASPSHSDHQPMTSHADEPPLADMQVLTAMHLFPAPMKSTGDVAATRATLTSLPSAGAKSRSILKWSDSHTVYVINELVSGEDWVAWTADCPTTPGKCGRSRQVNMTDCPTTPSKYGRLPDHAR</sequence>
<accession>A0A6A4W7T7</accession>
<dbReference type="AlphaFoldDB" id="A0A6A4W7T7"/>
<keyword evidence="3" id="KW-1185">Reference proteome</keyword>
<dbReference type="EMBL" id="VIIS01001457">
    <property type="protein sequence ID" value="KAF0297951.1"/>
    <property type="molecule type" value="Genomic_DNA"/>
</dbReference>
<name>A0A6A4W7T7_AMPAM</name>
<reference evidence="2 3" key="1">
    <citation type="submission" date="2019-07" db="EMBL/GenBank/DDBJ databases">
        <title>Draft genome assembly of a fouling barnacle, Amphibalanus amphitrite (Darwin, 1854): The first reference genome for Thecostraca.</title>
        <authorList>
            <person name="Kim W."/>
        </authorList>
    </citation>
    <scope>NUCLEOTIDE SEQUENCE [LARGE SCALE GENOMIC DNA]</scope>
    <source>
        <strain evidence="2">SNU_AA5</strain>
        <tissue evidence="2">Soma without cirri and trophi</tissue>
    </source>
</reference>
<feature type="compositionally biased region" description="Polar residues" evidence="1">
    <location>
        <begin position="322"/>
        <end position="334"/>
    </location>
</feature>
<dbReference type="Proteomes" id="UP000440578">
    <property type="component" value="Unassembled WGS sequence"/>
</dbReference>
<protein>
    <submittedName>
        <fullName evidence="2">Uncharacterized protein</fullName>
    </submittedName>
</protein>
<evidence type="ECO:0000256" key="1">
    <source>
        <dbReference type="SAM" id="MobiDB-lite"/>
    </source>
</evidence>
<comment type="caution">
    <text evidence="2">The sequence shown here is derived from an EMBL/GenBank/DDBJ whole genome shotgun (WGS) entry which is preliminary data.</text>
</comment>
<feature type="region of interest" description="Disordered" evidence="1">
    <location>
        <begin position="96"/>
        <end position="149"/>
    </location>
</feature>
<proteinExistence type="predicted"/>
<gene>
    <name evidence="2" type="ORF">FJT64_004678</name>
</gene>